<evidence type="ECO:0000313" key="1">
    <source>
        <dbReference type="Proteomes" id="UP000887565"/>
    </source>
</evidence>
<dbReference type="Proteomes" id="UP000887565">
    <property type="component" value="Unplaced"/>
</dbReference>
<evidence type="ECO:0000313" key="2">
    <source>
        <dbReference type="WBParaSite" id="nRc.2.0.1.t12577-RA"/>
    </source>
</evidence>
<organism evidence="1 2">
    <name type="scientific">Romanomermis culicivorax</name>
    <name type="common">Nematode worm</name>
    <dbReference type="NCBI Taxonomy" id="13658"/>
    <lineage>
        <taxon>Eukaryota</taxon>
        <taxon>Metazoa</taxon>
        <taxon>Ecdysozoa</taxon>
        <taxon>Nematoda</taxon>
        <taxon>Enoplea</taxon>
        <taxon>Dorylaimia</taxon>
        <taxon>Mermithida</taxon>
        <taxon>Mermithoidea</taxon>
        <taxon>Mermithidae</taxon>
        <taxon>Romanomermis</taxon>
    </lineage>
</organism>
<sequence length="281" mass="32366">MICSKISLQLDFESGTAGTMRYQLRVSDLEPNVVVISDKFNLPPGLCLIINVKDERLMIPCEWLPEQLIQKAKNLNSLILESIRYPQTQRMIIEQPHKLPVVVDHNGRCTIHENQNDNGHRICDRGCQRPTAKVAFVRRNNKCHLLYGGRYFTAFPAFCDTRGEIAAFDGRCKLRFYGNFARNTVMNRQCKHAWDRNNEIELDPKALIFCTGVFDRSELPGCGQFTAVSLHKKIIINCFYEGFYAWLRPTKKGFTSLLENAPMGQKKEEYTCLQARKRRGL</sequence>
<dbReference type="AlphaFoldDB" id="A0A915IF93"/>
<accession>A0A915IF93</accession>
<protein>
    <submittedName>
        <fullName evidence="2">Uncharacterized protein</fullName>
    </submittedName>
</protein>
<name>A0A915IF93_ROMCU</name>
<reference evidence="2" key="1">
    <citation type="submission" date="2022-11" db="UniProtKB">
        <authorList>
            <consortium name="WormBaseParasite"/>
        </authorList>
    </citation>
    <scope>IDENTIFICATION</scope>
</reference>
<keyword evidence="1" id="KW-1185">Reference proteome</keyword>
<dbReference type="WBParaSite" id="nRc.2.0.1.t12577-RA">
    <property type="protein sequence ID" value="nRc.2.0.1.t12577-RA"/>
    <property type="gene ID" value="nRc.2.0.1.g12577"/>
</dbReference>
<proteinExistence type="predicted"/>